<comment type="caution">
    <text evidence="13">The sequence shown here is derived from an EMBL/GenBank/DDBJ whole genome shotgun (WGS) entry which is preliminary data.</text>
</comment>
<comment type="catalytic activity">
    <reaction evidence="10">
        <text>(sulfur carrier)-H + L-cysteine = (sulfur carrier)-SH + L-alanine</text>
        <dbReference type="Rhea" id="RHEA:43892"/>
        <dbReference type="Rhea" id="RHEA-COMP:14737"/>
        <dbReference type="Rhea" id="RHEA-COMP:14739"/>
        <dbReference type="ChEBI" id="CHEBI:29917"/>
        <dbReference type="ChEBI" id="CHEBI:35235"/>
        <dbReference type="ChEBI" id="CHEBI:57972"/>
        <dbReference type="ChEBI" id="CHEBI:64428"/>
        <dbReference type="EC" id="2.8.1.7"/>
    </reaction>
</comment>
<accession>A0A9D9EBQ1</accession>
<evidence type="ECO:0000256" key="3">
    <source>
        <dbReference type="ARBA" id="ARBA00006490"/>
    </source>
</evidence>
<evidence type="ECO:0000259" key="12">
    <source>
        <dbReference type="Pfam" id="PF00266"/>
    </source>
</evidence>
<dbReference type="GO" id="GO:0046872">
    <property type="term" value="F:metal ion binding"/>
    <property type="evidence" value="ECO:0007669"/>
    <property type="project" value="UniProtKB-KW"/>
</dbReference>
<evidence type="ECO:0000256" key="9">
    <source>
        <dbReference type="ARBA" id="ARBA00023014"/>
    </source>
</evidence>
<sequence>MSTIYLDNNATTRMADEVAALMRDNLALYGNASSMHSLGRDAYSGIDWAREMCASLISSDKDEILFTSGASESNNTVFNTARELIDAGSKRDRIVTTTIEHPSIIETVKYLKSLGYRIDECPVDREGRLRLDDFERLMGPDVLLVSIMTGNNETGTIQPVGEAARLAHACGALVHSDATQAIGKIPVSVKDLDVDYLSLSAHKFYGPKGVGVLYVRKDSPISPFVHGGHQEAGLRAGTYNNLGIIGLGEAARLARENLAQEHDALWAMRERLRKGIEERIPEVVINGCQEHCLPGTLNVSFPGAEGESILLYLDLEGIEVSTGSACATGSLEPSYVLLAGGLDVELAHGSIRFSLGRYNTMDEVDTVIEKLPPIIERVRAMSTRRK</sequence>
<dbReference type="Proteomes" id="UP000823633">
    <property type="component" value="Unassembled WGS sequence"/>
</dbReference>
<dbReference type="SUPFAM" id="SSF53383">
    <property type="entry name" value="PLP-dependent transferases"/>
    <property type="match status" value="1"/>
</dbReference>
<dbReference type="GO" id="GO:0031071">
    <property type="term" value="F:cysteine desulfurase activity"/>
    <property type="evidence" value="ECO:0007669"/>
    <property type="project" value="UniProtKB-EC"/>
</dbReference>
<name>A0A9D9EBQ1_9SPIR</name>
<evidence type="ECO:0000256" key="7">
    <source>
        <dbReference type="ARBA" id="ARBA00022898"/>
    </source>
</evidence>
<keyword evidence="7" id="KW-0663">Pyridoxal phosphate</keyword>
<keyword evidence="8" id="KW-0408">Iron</keyword>
<dbReference type="Gene3D" id="3.90.1150.10">
    <property type="entry name" value="Aspartate Aminotransferase, domain 1"/>
    <property type="match status" value="1"/>
</dbReference>
<evidence type="ECO:0000256" key="5">
    <source>
        <dbReference type="ARBA" id="ARBA00022679"/>
    </source>
</evidence>
<dbReference type="FunFam" id="3.40.640.10:FF:000084">
    <property type="entry name" value="IscS-like cysteine desulfurase"/>
    <property type="match status" value="1"/>
</dbReference>
<dbReference type="PROSITE" id="PS00595">
    <property type="entry name" value="AA_TRANSFER_CLASS_5"/>
    <property type="match status" value="1"/>
</dbReference>
<dbReference type="PANTHER" id="PTHR11601:SF34">
    <property type="entry name" value="CYSTEINE DESULFURASE"/>
    <property type="match status" value="1"/>
</dbReference>
<comment type="cofactor">
    <cofactor evidence="1 11">
        <name>pyridoxal 5'-phosphate</name>
        <dbReference type="ChEBI" id="CHEBI:597326"/>
    </cofactor>
</comment>
<evidence type="ECO:0000256" key="8">
    <source>
        <dbReference type="ARBA" id="ARBA00023004"/>
    </source>
</evidence>
<reference evidence="13" key="1">
    <citation type="submission" date="2020-10" db="EMBL/GenBank/DDBJ databases">
        <authorList>
            <person name="Gilroy R."/>
        </authorList>
    </citation>
    <scope>NUCLEOTIDE SEQUENCE</scope>
    <source>
        <strain evidence="13">11167</strain>
    </source>
</reference>
<dbReference type="PANTHER" id="PTHR11601">
    <property type="entry name" value="CYSTEINE DESULFURYLASE FAMILY MEMBER"/>
    <property type="match status" value="1"/>
</dbReference>
<comment type="similarity">
    <text evidence="3">Belongs to the class-V pyridoxal-phosphate-dependent aminotransferase family. NifS/IscS subfamily.</text>
</comment>
<keyword evidence="13" id="KW-0032">Aminotransferase</keyword>
<dbReference type="GO" id="GO:0051536">
    <property type="term" value="F:iron-sulfur cluster binding"/>
    <property type="evidence" value="ECO:0007669"/>
    <property type="project" value="UniProtKB-KW"/>
</dbReference>
<dbReference type="GO" id="GO:0008483">
    <property type="term" value="F:transaminase activity"/>
    <property type="evidence" value="ECO:0007669"/>
    <property type="project" value="UniProtKB-KW"/>
</dbReference>
<dbReference type="PIRSF" id="PIRSF005572">
    <property type="entry name" value="NifS"/>
    <property type="match status" value="1"/>
</dbReference>
<evidence type="ECO:0000313" key="14">
    <source>
        <dbReference type="Proteomes" id="UP000823633"/>
    </source>
</evidence>
<evidence type="ECO:0000256" key="11">
    <source>
        <dbReference type="RuleBase" id="RU004504"/>
    </source>
</evidence>
<evidence type="ECO:0000256" key="4">
    <source>
        <dbReference type="ARBA" id="ARBA00012239"/>
    </source>
</evidence>
<protein>
    <recommendedName>
        <fullName evidence="4">cysteine desulfurase</fullName>
        <ecNumber evidence="4">2.8.1.7</ecNumber>
    </recommendedName>
</protein>
<organism evidence="13 14">
    <name type="scientific">Candidatus Aphodenecus pullistercoris</name>
    <dbReference type="NCBI Taxonomy" id="2840669"/>
    <lineage>
        <taxon>Bacteria</taxon>
        <taxon>Pseudomonadati</taxon>
        <taxon>Spirochaetota</taxon>
        <taxon>Spirochaetia</taxon>
        <taxon>Spirochaetales</taxon>
        <taxon>Candidatus Aphodenecus</taxon>
    </lineage>
</organism>
<keyword evidence="9" id="KW-0411">Iron-sulfur</keyword>
<dbReference type="InterPro" id="IPR000192">
    <property type="entry name" value="Aminotrans_V_dom"/>
</dbReference>
<keyword evidence="5" id="KW-0808">Transferase</keyword>
<dbReference type="InterPro" id="IPR015424">
    <property type="entry name" value="PyrdxlP-dep_Trfase"/>
</dbReference>
<reference evidence="13" key="2">
    <citation type="journal article" date="2021" name="PeerJ">
        <title>Extensive microbial diversity within the chicken gut microbiome revealed by metagenomics and culture.</title>
        <authorList>
            <person name="Gilroy R."/>
            <person name="Ravi A."/>
            <person name="Getino M."/>
            <person name="Pursley I."/>
            <person name="Horton D.L."/>
            <person name="Alikhan N.F."/>
            <person name="Baker D."/>
            <person name="Gharbi K."/>
            <person name="Hall N."/>
            <person name="Watson M."/>
            <person name="Adriaenssens E.M."/>
            <person name="Foster-Nyarko E."/>
            <person name="Jarju S."/>
            <person name="Secka A."/>
            <person name="Antonio M."/>
            <person name="Oren A."/>
            <person name="Chaudhuri R.R."/>
            <person name="La Ragione R."/>
            <person name="Hildebrand F."/>
            <person name="Pallen M.J."/>
        </authorList>
    </citation>
    <scope>NUCLEOTIDE SEQUENCE</scope>
    <source>
        <strain evidence="13">11167</strain>
    </source>
</reference>
<dbReference type="InterPro" id="IPR015421">
    <property type="entry name" value="PyrdxlP-dep_Trfase_major"/>
</dbReference>
<evidence type="ECO:0000256" key="1">
    <source>
        <dbReference type="ARBA" id="ARBA00001933"/>
    </source>
</evidence>
<dbReference type="EMBL" id="JADIMU010000061">
    <property type="protein sequence ID" value="MBO8443860.1"/>
    <property type="molecule type" value="Genomic_DNA"/>
</dbReference>
<dbReference type="Pfam" id="PF00266">
    <property type="entry name" value="Aminotran_5"/>
    <property type="match status" value="1"/>
</dbReference>
<evidence type="ECO:0000313" key="13">
    <source>
        <dbReference type="EMBL" id="MBO8443860.1"/>
    </source>
</evidence>
<keyword evidence="6" id="KW-0479">Metal-binding</keyword>
<dbReference type="Gene3D" id="1.10.260.50">
    <property type="match status" value="1"/>
</dbReference>
<evidence type="ECO:0000256" key="6">
    <source>
        <dbReference type="ARBA" id="ARBA00022723"/>
    </source>
</evidence>
<dbReference type="InterPro" id="IPR015422">
    <property type="entry name" value="PyrdxlP-dep_Trfase_small"/>
</dbReference>
<evidence type="ECO:0000256" key="10">
    <source>
        <dbReference type="ARBA" id="ARBA00050776"/>
    </source>
</evidence>
<feature type="domain" description="Aminotransferase class V" evidence="12">
    <location>
        <begin position="4"/>
        <end position="366"/>
    </location>
</feature>
<dbReference type="Gene3D" id="3.40.640.10">
    <property type="entry name" value="Type I PLP-dependent aspartate aminotransferase-like (Major domain)"/>
    <property type="match status" value="1"/>
</dbReference>
<proteinExistence type="inferred from homology"/>
<dbReference type="InterPro" id="IPR020578">
    <property type="entry name" value="Aminotrans_V_PyrdxlP_BS"/>
</dbReference>
<comment type="function">
    <text evidence="2">Catalyzes the removal of elemental sulfur atoms from cysteine to produce alanine. Seems to participate in the biosynthesis of the nitrogenase metalloclusters by providing the inorganic sulfur required for the Fe-S core formation.</text>
</comment>
<dbReference type="AlphaFoldDB" id="A0A9D9EBQ1"/>
<gene>
    <name evidence="13" type="ORF">IAC42_08930</name>
</gene>
<dbReference type="InterPro" id="IPR016454">
    <property type="entry name" value="Cysteine_dSase"/>
</dbReference>
<evidence type="ECO:0000256" key="2">
    <source>
        <dbReference type="ARBA" id="ARBA00003120"/>
    </source>
</evidence>
<dbReference type="EC" id="2.8.1.7" evidence="4"/>